<proteinExistence type="predicted"/>
<protein>
    <submittedName>
        <fullName evidence="1">Uncharacterized protein</fullName>
    </submittedName>
</protein>
<reference evidence="1" key="1">
    <citation type="submission" date="2020-07" db="EMBL/GenBank/DDBJ databases">
        <title>Genome sequence and genetic diversity analysis of an under-domesticated orphan crop, white fonio (Digitaria exilis).</title>
        <authorList>
            <person name="Bennetzen J.L."/>
            <person name="Chen S."/>
            <person name="Ma X."/>
            <person name="Wang X."/>
            <person name="Yssel A.E.J."/>
            <person name="Chaluvadi S.R."/>
            <person name="Johnson M."/>
            <person name="Gangashetty P."/>
            <person name="Hamidou F."/>
            <person name="Sanogo M.D."/>
            <person name="Zwaenepoel A."/>
            <person name="Wallace J."/>
            <person name="Van De Peer Y."/>
            <person name="Van Deynze A."/>
        </authorList>
    </citation>
    <scope>NUCLEOTIDE SEQUENCE</scope>
    <source>
        <tissue evidence="1">Leaves</tissue>
    </source>
</reference>
<keyword evidence="2" id="KW-1185">Reference proteome</keyword>
<sequence>MEKGQLFGRPSVVYW</sequence>
<evidence type="ECO:0000313" key="2">
    <source>
        <dbReference type="Proteomes" id="UP000636709"/>
    </source>
</evidence>
<comment type="caution">
    <text evidence="1">The sequence shown here is derived from an EMBL/GenBank/DDBJ whole genome shotgun (WGS) entry which is preliminary data.</text>
</comment>
<gene>
    <name evidence="1" type="ORF">HU200_035787</name>
</gene>
<organism evidence="1 2">
    <name type="scientific">Digitaria exilis</name>
    <dbReference type="NCBI Taxonomy" id="1010633"/>
    <lineage>
        <taxon>Eukaryota</taxon>
        <taxon>Viridiplantae</taxon>
        <taxon>Streptophyta</taxon>
        <taxon>Embryophyta</taxon>
        <taxon>Tracheophyta</taxon>
        <taxon>Spermatophyta</taxon>
        <taxon>Magnoliopsida</taxon>
        <taxon>Liliopsida</taxon>
        <taxon>Poales</taxon>
        <taxon>Poaceae</taxon>
        <taxon>PACMAD clade</taxon>
        <taxon>Panicoideae</taxon>
        <taxon>Panicodae</taxon>
        <taxon>Paniceae</taxon>
        <taxon>Anthephorinae</taxon>
        <taxon>Digitaria</taxon>
    </lineage>
</organism>
<accession>A0A835BFT9</accession>
<name>A0A835BFT9_9POAL</name>
<dbReference type="EMBL" id="JACEFO010001869">
    <property type="protein sequence ID" value="KAF8697601.1"/>
    <property type="molecule type" value="Genomic_DNA"/>
</dbReference>
<evidence type="ECO:0000313" key="1">
    <source>
        <dbReference type="EMBL" id="KAF8697601.1"/>
    </source>
</evidence>
<dbReference type="Proteomes" id="UP000636709">
    <property type="component" value="Unassembled WGS sequence"/>
</dbReference>